<gene>
    <name evidence="7" type="ORF">SAMN04488057_11232</name>
</gene>
<evidence type="ECO:0000256" key="1">
    <source>
        <dbReference type="ARBA" id="ARBA00004141"/>
    </source>
</evidence>
<dbReference type="RefSeq" id="WP_073096085.1">
    <property type="nucleotide sequence ID" value="NZ_FRCY01000012.1"/>
</dbReference>
<reference evidence="7 8" key="1">
    <citation type="submission" date="2016-11" db="EMBL/GenBank/DDBJ databases">
        <authorList>
            <person name="Jaros S."/>
            <person name="Januszkiewicz K."/>
            <person name="Wedrychowicz H."/>
        </authorList>
    </citation>
    <scope>NUCLEOTIDE SEQUENCE [LARGE SCALE GENOMIC DNA]</scope>
    <source>
        <strain evidence="7 8">CGMCC 1.6102</strain>
    </source>
</reference>
<dbReference type="InterPro" id="IPR006153">
    <property type="entry name" value="Cation/H_exchanger_TM"/>
</dbReference>
<feature type="transmembrane region" description="Helical" evidence="5">
    <location>
        <begin position="373"/>
        <end position="393"/>
    </location>
</feature>
<name>A0A1M7PYU8_9BACT</name>
<keyword evidence="4 5" id="KW-0472">Membrane</keyword>
<feature type="transmembrane region" description="Helical" evidence="5">
    <location>
        <begin position="33"/>
        <end position="50"/>
    </location>
</feature>
<feature type="transmembrane region" description="Helical" evidence="5">
    <location>
        <begin position="165"/>
        <end position="183"/>
    </location>
</feature>
<keyword evidence="3 5" id="KW-1133">Transmembrane helix</keyword>
<feature type="transmembrane region" description="Helical" evidence="5">
    <location>
        <begin position="62"/>
        <end position="82"/>
    </location>
</feature>
<accession>A0A1M7PYU8</accession>
<evidence type="ECO:0000256" key="3">
    <source>
        <dbReference type="ARBA" id="ARBA00022989"/>
    </source>
</evidence>
<dbReference type="OrthoDB" id="9810860at2"/>
<dbReference type="EMBL" id="FRCY01000012">
    <property type="protein sequence ID" value="SHN22921.1"/>
    <property type="molecule type" value="Genomic_DNA"/>
</dbReference>
<evidence type="ECO:0000313" key="7">
    <source>
        <dbReference type="EMBL" id="SHN22921.1"/>
    </source>
</evidence>
<dbReference type="AlphaFoldDB" id="A0A1M7PYU8"/>
<comment type="subcellular location">
    <subcellularLocation>
        <location evidence="1">Membrane</location>
        <topology evidence="1">Multi-pass membrane protein</topology>
    </subcellularLocation>
</comment>
<feature type="transmembrane region" description="Helical" evidence="5">
    <location>
        <begin position="203"/>
        <end position="222"/>
    </location>
</feature>
<keyword evidence="8" id="KW-1185">Reference proteome</keyword>
<dbReference type="PANTHER" id="PTHR31382:SF1">
    <property type="entry name" value="SODIUM ION_PROTON EXCHANGER (EUROFUNG)"/>
    <property type="match status" value="1"/>
</dbReference>
<keyword evidence="2 5" id="KW-0812">Transmembrane</keyword>
<dbReference type="GO" id="GO:0015385">
    <property type="term" value="F:sodium:proton antiporter activity"/>
    <property type="evidence" value="ECO:0007669"/>
    <property type="project" value="InterPro"/>
</dbReference>
<proteinExistence type="predicted"/>
<feature type="transmembrane region" description="Helical" evidence="5">
    <location>
        <begin position="346"/>
        <end position="367"/>
    </location>
</feature>
<evidence type="ECO:0000313" key="8">
    <source>
        <dbReference type="Proteomes" id="UP000184513"/>
    </source>
</evidence>
<protein>
    <submittedName>
        <fullName evidence="7">NhaP-type Na+/H+ or K+/H+ antiporter</fullName>
    </submittedName>
</protein>
<feature type="transmembrane region" description="Helical" evidence="5">
    <location>
        <begin position="94"/>
        <end position="113"/>
    </location>
</feature>
<dbReference type="GO" id="GO:0005886">
    <property type="term" value="C:plasma membrane"/>
    <property type="evidence" value="ECO:0007669"/>
    <property type="project" value="InterPro"/>
</dbReference>
<organism evidence="7 8">
    <name type="scientific">Cyclobacterium lianum</name>
    <dbReference type="NCBI Taxonomy" id="388280"/>
    <lineage>
        <taxon>Bacteria</taxon>
        <taxon>Pseudomonadati</taxon>
        <taxon>Bacteroidota</taxon>
        <taxon>Cytophagia</taxon>
        <taxon>Cytophagales</taxon>
        <taxon>Cyclobacteriaceae</taxon>
        <taxon>Cyclobacterium</taxon>
    </lineage>
</organism>
<dbReference type="GO" id="GO:0042391">
    <property type="term" value="P:regulation of membrane potential"/>
    <property type="evidence" value="ECO:0007669"/>
    <property type="project" value="InterPro"/>
</dbReference>
<evidence type="ECO:0000259" key="6">
    <source>
        <dbReference type="Pfam" id="PF00999"/>
    </source>
</evidence>
<sequence>MPLFHLSAFLIAGLIVLFSFFEKKIQQGPVSEPLLAMIFGIMGSFLLSDFSEPSQWNDRFLVLHLVSEASIAMALMATALRLPKNYLKQNWKSMSVVLSLVLALMTVFAAVSFWVFLEIPVLCAILLGAIIAPTDPVIATSIVSGPVARERIPGSIRHSLSMESGANDGLAMPFVMLPILLFQQSSGSAWTEWLFNTLLWESIGAIVIGALVGVGAGNLLKFSYKRKLLTAKAFLMFSVALAFFVLAGLELVNANGIIGVFAAGLGLNKVLDESHELEEERVQEAVERLFTIPVFFIFGLVLPWHDWLALGWSAVVIPIVILLARRIPAYLIARRGIKNLNRTADFWFAGWFGPIGVAAILYALLAHKHLDDPIYWTIPSLIVFSSTLTHGITSGPYTKWYSMHFSKKAA</sequence>
<feature type="transmembrane region" description="Helical" evidence="5">
    <location>
        <begin position="234"/>
        <end position="267"/>
    </location>
</feature>
<evidence type="ECO:0000256" key="4">
    <source>
        <dbReference type="ARBA" id="ARBA00023136"/>
    </source>
</evidence>
<feature type="transmembrane region" description="Helical" evidence="5">
    <location>
        <begin position="6"/>
        <end position="21"/>
    </location>
</feature>
<evidence type="ECO:0000256" key="2">
    <source>
        <dbReference type="ARBA" id="ARBA00022692"/>
    </source>
</evidence>
<feature type="domain" description="Cation/H+ exchanger transmembrane" evidence="6">
    <location>
        <begin position="23"/>
        <end position="400"/>
    </location>
</feature>
<dbReference type="PANTHER" id="PTHR31382">
    <property type="entry name" value="NA(+)/H(+) ANTIPORTER"/>
    <property type="match status" value="1"/>
</dbReference>
<dbReference type="GO" id="GO:0036376">
    <property type="term" value="P:sodium ion export across plasma membrane"/>
    <property type="evidence" value="ECO:0007669"/>
    <property type="project" value="InterPro"/>
</dbReference>
<evidence type="ECO:0000256" key="5">
    <source>
        <dbReference type="SAM" id="Phobius"/>
    </source>
</evidence>
<dbReference type="STRING" id="388280.SAMN04488057_11232"/>
<feature type="transmembrane region" description="Helical" evidence="5">
    <location>
        <begin position="119"/>
        <end position="144"/>
    </location>
</feature>
<dbReference type="Pfam" id="PF00999">
    <property type="entry name" value="Na_H_Exchanger"/>
    <property type="match status" value="1"/>
</dbReference>
<feature type="transmembrane region" description="Helical" evidence="5">
    <location>
        <begin position="307"/>
        <end position="325"/>
    </location>
</feature>
<dbReference type="Proteomes" id="UP000184513">
    <property type="component" value="Unassembled WGS sequence"/>
</dbReference>
<dbReference type="GO" id="GO:0120029">
    <property type="term" value="P:proton export across plasma membrane"/>
    <property type="evidence" value="ECO:0007669"/>
    <property type="project" value="InterPro"/>
</dbReference>
<dbReference type="InterPro" id="IPR004712">
    <property type="entry name" value="Na+/H+_antiporter_fungi"/>
</dbReference>